<keyword evidence="4 6" id="KW-0949">S-adenosyl-L-methionine</keyword>
<dbReference type="InterPro" id="IPR010286">
    <property type="entry name" value="METTL16/RlmF"/>
</dbReference>
<keyword evidence="2 5" id="KW-0489">Methyltransferase</keyword>
<dbReference type="AlphaFoldDB" id="A0A1X2J2Y9"/>
<feature type="binding site" evidence="6">
    <location>
        <position position="102"/>
    </location>
    <ligand>
        <name>S-adenosyl-L-methionine</name>
        <dbReference type="ChEBI" id="CHEBI:59789"/>
    </ligand>
</feature>
<feature type="region of interest" description="Disordered" evidence="7">
    <location>
        <begin position="1"/>
        <end position="25"/>
    </location>
</feature>
<organism evidence="8 9">
    <name type="scientific">Absidia repens</name>
    <dbReference type="NCBI Taxonomy" id="90262"/>
    <lineage>
        <taxon>Eukaryota</taxon>
        <taxon>Fungi</taxon>
        <taxon>Fungi incertae sedis</taxon>
        <taxon>Mucoromycota</taxon>
        <taxon>Mucoromycotina</taxon>
        <taxon>Mucoromycetes</taxon>
        <taxon>Mucorales</taxon>
        <taxon>Cunninghamellaceae</taxon>
        <taxon>Absidia</taxon>
    </lineage>
</organism>
<evidence type="ECO:0000313" key="8">
    <source>
        <dbReference type="EMBL" id="ORZ26193.1"/>
    </source>
</evidence>
<dbReference type="SUPFAM" id="SSF53335">
    <property type="entry name" value="S-adenosyl-L-methionine-dependent methyltransferases"/>
    <property type="match status" value="1"/>
</dbReference>
<dbReference type="Proteomes" id="UP000193560">
    <property type="component" value="Unassembled WGS sequence"/>
</dbReference>
<evidence type="ECO:0000256" key="4">
    <source>
        <dbReference type="ARBA" id="ARBA00022691"/>
    </source>
</evidence>
<dbReference type="GO" id="GO:0008168">
    <property type="term" value="F:methyltransferase activity"/>
    <property type="evidence" value="ECO:0007669"/>
    <property type="project" value="UniProtKB-UniRule"/>
</dbReference>
<dbReference type="OrthoDB" id="514248at2759"/>
<evidence type="ECO:0000313" key="9">
    <source>
        <dbReference type="Proteomes" id="UP000193560"/>
    </source>
</evidence>
<dbReference type="EC" id="2.1.1.-" evidence="5"/>
<dbReference type="Pfam" id="PF05971">
    <property type="entry name" value="Methyltransf_10"/>
    <property type="match status" value="1"/>
</dbReference>
<keyword evidence="9" id="KW-1185">Reference proteome</keyword>
<evidence type="ECO:0000256" key="6">
    <source>
        <dbReference type="PIRSR" id="PIRSR037350-1"/>
    </source>
</evidence>
<feature type="binding site" evidence="6">
    <location>
        <position position="161"/>
    </location>
    <ligand>
        <name>S-adenosyl-L-methionine</name>
        <dbReference type="ChEBI" id="CHEBI:59789"/>
    </ligand>
</feature>
<gene>
    <name evidence="8" type="ORF">BCR42DRAFT_341762</name>
</gene>
<reference evidence="8 9" key="1">
    <citation type="submission" date="2016-07" db="EMBL/GenBank/DDBJ databases">
        <title>Pervasive Adenine N6-methylation of Active Genes in Fungi.</title>
        <authorList>
            <consortium name="DOE Joint Genome Institute"/>
            <person name="Mondo S.J."/>
            <person name="Dannebaum R.O."/>
            <person name="Kuo R.C."/>
            <person name="Labutti K."/>
            <person name="Haridas S."/>
            <person name="Kuo A."/>
            <person name="Salamov A."/>
            <person name="Ahrendt S.R."/>
            <person name="Lipzen A."/>
            <person name="Sullivan W."/>
            <person name="Andreopoulos W.B."/>
            <person name="Clum A."/>
            <person name="Lindquist E."/>
            <person name="Daum C."/>
            <person name="Ramamoorthy G.K."/>
            <person name="Gryganskyi A."/>
            <person name="Culley D."/>
            <person name="Magnuson J.K."/>
            <person name="James T.Y."/>
            <person name="O'Malley M.A."/>
            <person name="Stajich J.E."/>
            <person name="Spatafora J.W."/>
            <person name="Visel A."/>
            <person name="Grigoriev I.V."/>
        </authorList>
    </citation>
    <scope>NUCLEOTIDE SEQUENCE [LARGE SCALE GENOMIC DNA]</scope>
    <source>
        <strain evidence="8 9">NRRL 1336</strain>
    </source>
</reference>
<feature type="binding site" evidence="6">
    <location>
        <position position="137"/>
    </location>
    <ligand>
        <name>S-adenosyl-L-methionine</name>
        <dbReference type="ChEBI" id="CHEBI:59789"/>
    </ligand>
</feature>
<keyword evidence="3 5" id="KW-0808">Transferase</keyword>
<evidence type="ECO:0000256" key="1">
    <source>
        <dbReference type="ARBA" id="ARBA00005878"/>
    </source>
</evidence>
<dbReference type="CDD" id="cd02440">
    <property type="entry name" value="AdoMet_MTases"/>
    <property type="match status" value="1"/>
</dbReference>
<comment type="similarity">
    <text evidence="1 5">Belongs to the methyltransferase superfamily. METTL16/RlmF family.</text>
</comment>
<dbReference type="InterPro" id="IPR017182">
    <property type="entry name" value="METTL16/PsiM"/>
</dbReference>
<evidence type="ECO:0000256" key="5">
    <source>
        <dbReference type="PIRNR" id="PIRNR037350"/>
    </source>
</evidence>
<accession>A0A1X2J2Y9</accession>
<dbReference type="EMBL" id="MCGE01000001">
    <property type="protein sequence ID" value="ORZ26193.1"/>
    <property type="molecule type" value="Genomic_DNA"/>
</dbReference>
<dbReference type="GO" id="GO:0070475">
    <property type="term" value="P:rRNA base methylation"/>
    <property type="evidence" value="ECO:0007669"/>
    <property type="project" value="TreeGrafter"/>
</dbReference>
<feature type="region of interest" description="Disordered" evidence="7">
    <location>
        <begin position="394"/>
        <end position="414"/>
    </location>
</feature>
<dbReference type="PIRSF" id="PIRSF037350">
    <property type="entry name" value="Mtase_ZK1128_prd"/>
    <property type="match status" value="1"/>
</dbReference>
<dbReference type="InterPro" id="IPR029063">
    <property type="entry name" value="SAM-dependent_MTases_sf"/>
</dbReference>
<dbReference type="PANTHER" id="PTHR13393">
    <property type="entry name" value="SAM-DEPENDENT METHYLTRANSFERASE"/>
    <property type="match status" value="1"/>
</dbReference>
<dbReference type="PANTHER" id="PTHR13393:SF0">
    <property type="entry name" value="RNA N6-ADENOSINE-METHYLTRANSFERASE METTL16"/>
    <property type="match status" value="1"/>
</dbReference>
<evidence type="ECO:0000256" key="3">
    <source>
        <dbReference type="ARBA" id="ARBA00022679"/>
    </source>
</evidence>
<dbReference type="GO" id="GO:0005634">
    <property type="term" value="C:nucleus"/>
    <property type="evidence" value="ECO:0007669"/>
    <property type="project" value="TreeGrafter"/>
</dbReference>
<name>A0A1X2J2Y9_9FUNG</name>
<protein>
    <recommendedName>
        <fullName evidence="5">U6 small nuclear RNA (adenine-(43)-N(6))-methyltransferase</fullName>
        <ecNumber evidence="5">2.1.1.-</ecNumber>
    </recommendedName>
</protein>
<evidence type="ECO:0000256" key="2">
    <source>
        <dbReference type="ARBA" id="ARBA00022603"/>
    </source>
</evidence>
<feature type="binding site" evidence="6">
    <location>
        <position position="213"/>
    </location>
    <ligand>
        <name>S-adenosyl-L-methionine</name>
        <dbReference type="ChEBI" id="CHEBI:59789"/>
    </ligand>
</feature>
<sequence length="478" mass="54768">MGKRQYFFDDQGSTLDAEPDTESVGEMHPRNLYKDNPPDFEALAQQYESFRPFVYKGDDGRPYIDFKNPEALRELTCCLLKRDFDLTVTLPLDRLCPPIPNRLNYILWIEDLLAETQQEPISKEPTNKTEVVGIDIGVGASCIYPLLGCQTNRHWRFFGTELDKESLDYAQRNVDQNGLQDRVSLVLTQDALRIFPPPLLTPTDMSYDFCMCNPPFYASEQEVQEGYESKELEPSAICTGTPFEMITVDGEYGFIKRMILESVRHKDRIRWYTCMIGLKRTIRPVVQVLKQNKITNYVVTEFCQGKTKRWGIAWSFTSKRVVKSNSLETYRPKSQFIVRLPMSADQAKPHLQAILADLDIPLPATTLCDKPEAVYAIHISPKHNTWSRAARRLRKRQKQENDDHGHAAQQQQDASSAIATLSMECALLTSSSVPSSCVLRTSWLQGDDRSMFESFWNHIKKRMEQEAGIYSGSAFQKS</sequence>
<dbReference type="Gene3D" id="3.40.50.150">
    <property type="entry name" value="Vaccinia Virus protein VP39"/>
    <property type="match status" value="1"/>
</dbReference>
<evidence type="ECO:0000256" key="7">
    <source>
        <dbReference type="SAM" id="MobiDB-lite"/>
    </source>
</evidence>
<proteinExistence type="inferred from homology"/>
<comment type="caution">
    <text evidence="8">The sequence shown here is derived from an EMBL/GenBank/DDBJ whole genome shotgun (WGS) entry which is preliminary data.</text>
</comment>
<dbReference type="STRING" id="90262.A0A1X2J2Y9"/>